<feature type="signal peptide" evidence="5">
    <location>
        <begin position="1"/>
        <end position="18"/>
    </location>
</feature>
<reference evidence="7 8" key="1">
    <citation type="submission" date="2024-03" db="EMBL/GenBank/DDBJ databases">
        <title>Novel species of the genus Variovorax.</title>
        <authorList>
            <person name="Liu Q."/>
            <person name="Xin Y.-H."/>
        </authorList>
    </citation>
    <scope>NUCLEOTIDE SEQUENCE [LARGE SCALE GENOMIC DNA]</scope>
    <source>
        <strain evidence="7 8">KACC 18901</strain>
    </source>
</reference>
<proteinExistence type="predicted"/>
<dbReference type="InterPro" id="IPR009056">
    <property type="entry name" value="Cyt_c-like_dom"/>
</dbReference>
<keyword evidence="2 4" id="KW-0479">Metal-binding</keyword>
<dbReference type="RefSeq" id="WP_340336106.1">
    <property type="nucleotide sequence ID" value="NZ_JBBKZS010000006.1"/>
</dbReference>
<feature type="chain" id="PRO_5045845465" description="Cytochrome c domain-containing protein" evidence="5">
    <location>
        <begin position="19"/>
        <end position="149"/>
    </location>
</feature>
<evidence type="ECO:0000256" key="1">
    <source>
        <dbReference type="ARBA" id="ARBA00022617"/>
    </source>
</evidence>
<evidence type="ECO:0000256" key="3">
    <source>
        <dbReference type="ARBA" id="ARBA00023004"/>
    </source>
</evidence>
<dbReference type="Proteomes" id="UP001367030">
    <property type="component" value="Unassembled WGS sequence"/>
</dbReference>
<evidence type="ECO:0000256" key="2">
    <source>
        <dbReference type="ARBA" id="ARBA00022723"/>
    </source>
</evidence>
<organism evidence="7 8">
    <name type="scientific">Variovorax robiniae</name>
    <dbReference type="NCBI Taxonomy" id="1836199"/>
    <lineage>
        <taxon>Bacteria</taxon>
        <taxon>Pseudomonadati</taxon>
        <taxon>Pseudomonadota</taxon>
        <taxon>Betaproteobacteria</taxon>
        <taxon>Burkholderiales</taxon>
        <taxon>Comamonadaceae</taxon>
        <taxon>Variovorax</taxon>
    </lineage>
</organism>
<evidence type="ECO:0000259" key="6">
    <source>
        <dbReference type="PROSITE" id="PS51007"/>
    </source>
</evidence>
<evidence type="ECO:0000313" key="7">
    <source>
        <dbReference type="EMBL" id="MEJ8856024.1"/>
    </source>
</evidence>
<name>A0ABU8XA83_9BURK</name>
<comment type="caution">
    <text evidence="7">The sequence shown here is derived from an EMBL/GenBank/DDBJ whole genome shotgun (WGS) entry which is preliminary data.</text>
</comment>
<evidence type="ECO:0000256" key="4">
    <source>
        <dbReference type="PROSITE-ProRule" id="PRU00433"/>
    </source>
</evidence>
<keyword evidence="3 4" id="KW-0408">Iron</keyword>
<evidence type="ECO:0000313" key="8">
    <source>
        <dbReference type="Proteomes" id="UP001367030"/>
    </source>
</evidence>
<keyword evidence="8" id="KW-1185">Reference proteome</keyword>
<keyword evidence="1 4" id="KW-0349">Heme</keyword>
<gene>
    <name evidence="7" type="ORF">WKW79_15700</name>
</gene>
<accession>A0ABU8XA83</accession>
<sequence length="149" mass="15460">MKTALIASGLMLAMIAMASGPGARADAPTPPSGVAASGRSAFVGEKPLVARLPGHSLDLPAEAVRCVNCHSPSTGTSGQAAFAPLLTSKYLNELRSRRGGPGSRYDPASFCRLLREGLDPAGVMINTAMPRYSLSPQGCEDLWAYLGTQ</sequence>
<feature type="domain" description="Cytochrome c" evidence="6">
    <location>
        <begin position="33"/>
        <end position="149"/>
    </location>
</feature>
<dbReference type="EMBL" id="JBBKZS010000006">
    <property type="protein sequence ID" value="MEJ8856024.1"/>
    <property type="molecule type" value="Genomic_DNA"/>
</dbReference>
<protein>
    <recommendedName>
        <fullName evidence="6">Cytochrome c domain-containing protein</fullName>
    </recommendedName>
</protein>
<dbReference type="PROSITE" id="PS51007">
    <property type="entry name" value="CYTC"/>
    <property type="match status" value="1"/>
</dbReference>
<dbReference type="SUPFAM" id="SSF46626">
    <property type="entry name" value="Cytochrome c"/>
    <property type="match status" value="1"/>
</dbReference>
<dbReference type="Gene3D" id="1.10.760.10">
    <property type="entry name" value="Cytochrome c-like domain"/>
    <property type="match status" value="1"/>
</dbReference>
<evidence type="ECO:0000256" key="5">
    <source>
        <dbReference type="SAM" id="SignalP"/>
    </source>
</evidence>
<keyword evidence="5" id="KW-0732">Signal</keyword>
<dbReference type="InterPro" id="IPR036909">
    <property type="entry name" value="Cyt_c-like_dom_sf"/>
</dbReference>